<dbReference type="AlphaFoldDB" id="A0A0G0M300"/>
<feature type="transmembrane region" description="Helical" evidence="2">
    <location>
        <begin position="111"/>
        <end position="132"/>
    </location>
</feature>
<organism evidence="3 4">
    <name type="scientific">candidate division CPR2 bacterium GW2011_GWC2_39_10</name>
    <dbReference type="NCBI Taxonomy" id="1618345"/>
    <lineage>
        <taxon>Bacteria</taxon>
        <taxon>Bacteria division CPR2</taxon>
    </lineage>
</organism>
<reference evidence="3" key="1">
    <citation type="journal article" date="2015" name="Nature">
        <title>rRNA introns, odd ribosomes, and small enigmatic genomes across a large radiation of phyla.</title>
        <authorList>
            <person name="Brown C.T."/>
            <person name="Hug L.A."/>
            <person name="Thomas B.C."/>
            <person name="Sharon I."/>
            <person name="Castelle C.J."/>
            <person name="Singh A."/>
            <person name="Wilkins M.J."/>
            <person name="Williams K.H."/>
            <person name="Banfield J.F."/>
        </authorList>
    </citation>
    <scope>NUCLEOTIDE SEQUENCE [LARGE SCALE GENOMIC DNA]</scope>
</reference>
<name>A0A0G0M300_UNCC2</name>
<comment type="caution">
    <text evidence="3">The sequence shown here is derived from an EMBL/GenBank/DDBJ whole genome shotgun (WGS) entry which is preliminary data.</text>
</comment>
<accession>A0A0G0M300</accession>
<keyword evidence="2" id="KW-1133">Transmembrane helix</keyword>
<evidence type="ECO:0000256" key="2">
    <source>
        <dbReference type="SAM" id="Phobius"/>
    </source>
</evidence>
<proteinExistence type="predicted"/>
<sequence>MSKSDNDNIKKKIMAEINSGRVKMRSKQFFIWLKIGLAALGVAAAVLAVFFINLVFYLPRKQGCVGVGPGKINLILSSIPWTYLILGIAGLLAAIYIIWKYTDAYKKKLGIVIGIIAVGVLIGAYFISYSSLNKNLENRGGFRHFYGRGNQNPDERPLAPGQGLGPRHQNNSSCPTK</sequence>
<keyword evidence="2" id="KW-0472">Membrane</keyword>
<gene>
    <name evidence="3" type="ORF">UT18_C0008G0005</name>
</gene>
<keyword evidence="2" id="KW-0812">Transmembrane</keyword>
<feature type="compositionally biased region" description="Polar residues" evidence="1">
    <location>
        <begin position="168"/>
        <end position="177"/>
    </location>
</feature>
<evidence type="ECO:0000256" key="1">
    <source>
        <dbReference type="SAM" id="MobiDB-lite"/>
    </source>
</evidence>
<dbReference type="STRING" id="1618345.UT18_C0008G0005"/>
<feature type="transmembrane region" description="Helical" evidence="2">
    <location>
        <begin position="78"/>
        <end position="99"/>
    </location>
</feature>
<feature type="transmembrane region" description="Helical" evidence="2">
    <location>
        <begin position="31"/>
        <end position="58"/>
    </location>
</feature>
<protein>
    <submittedName>
        <fullName evidence="3">Uncharacterized protein</fullName>
    </submittedName>
</protein>
<evidence type="ECO:0000313" key="4">
    <source>
        <dbReference type="Proteomes" id="UP000034207"/>
    </source>
</evidence>
<evidence type="ECO:0000313" key="3">
    <source>
        <dbReference type="EMBL" id="KKQ94700.1"/>
    </source>
</evidence>
<dbReference type="EMBL" id="LBVV01000008">
    <property type="protein sequence ID" value="KKQ94700.1"/>
    <property type="molecule type" value="Genomic_DNA"/>
</dbReference>
<feature type="region of interest" description="Disordered" evidence="1">
    <location>
        <begin position="149"/>
        <end position="177"/>
    </location>
</feature>
<dbReference type="Proteomes" id="UP000034207">
    <property type="component" value="Unassembled WGS sequence"/>
</dbReference>